<dbReference type="PANTHER" id="PTHR34932">
    <property type="entry name" value="TRPL TRANSLOCATION DEFECT PROTEIN 14"/>
    <property type="match status" value="1"/>
</dbReference>
<dbReference type="Pfam" id="PF13521">
    <property type="entry name" value="AAA_28"/>
    <property type="match status" value="1"/>
</dbReference>
<dbReference type="GO" id="GO:0005525">
    <property type="term" value="F:GTP binding"/>
    <property type="evidence" value="ECO:0007669"/>
    <property type="project" value="TreeGrafter"/>
</dbReference>
<dbReference type="Proteomes" id="UP001431209">
    <property type="component" value="Unassembled WGS sequence"/>
</dbReference>
<dbReference type="InterPro" id="IPR027417">
    <property type="entry name" value="P-loop_NTPase"/>
</dbReference>
<dbReference type="PANTHER" id="PTHR34932:SF1">
    <property type="entry name" value="TRPL TRANSLOCATION DEFECT PROTEIN 14"/>
    <property type="match status" value="1"/>
</dbReference>
<protein>
    <submittedName>
        <fullName evidence="2">Rasef</fullName>
    </submittedName>
</protein>
<proteinExistence type="predicted"/>
<evidence type="ECO:0000259" key="1">
    <source>
        <dbReference type="Pfam" id="PF13521"/>
    </source>
</evidence>
<dbReference type="InterPro" id="IPR053227">
    <property type="entry name" value="TRPL-trafficking_regulator"/>
</dbReference>
<accession>A0AAW2ZF96</accession>
<comment type="caution">
    <text evidence="2">The sequence shown here is derived from an EMBL/GenBank/DDBJ whole genome shotgun (WGS) entry which is preliminary data.</text>
</comment>
<dbReference type="SUPFAM" id="SSF52540">
    <property type="entry name" value="P-loop containing nucleoside triphosphate hydrolases"/>
    <property type="match status" value="1"/>
</dbReference>
<gene>
    <name evidence="2" type="ORF">AKO1_000772</name>
</gene>
<sequence length="450" mass="50002">MVSNSARSLYRSIRFLRKYLVAGSCLAGTVATTYGYISKSESVKTNFIPAIYAEEHFDTLGKQNTNAAPLYRIVLTGGPCAGKSSALTRLSERLQALGFQVFTVAEVATLLLTGGATFKPDMTLDEIITWESGLLKTQMSLEDAFTAIAKASGKPTVILCDRGVMDGSAYLDKPTWEALLDQNGWSEPKLRDARYDCVVHLVTAAIGAENYYTLANNLARTESKEVAAELDVKLREAYLGHSNVYMIDNSTGFEEKIARVLDVVSHKVGFPRPANYRRRFLLKGEQLIDTILSSKYATQEIAIEQTFLKVDEDDPNVRRKIVKRGQSGVNNFTLTTTIKSEDGKEETEVSRPISAKTFVSLMAQRDPNRVPVCKTIRTFVHKENYLEVHTYTSPKHGKGVSVLQVEVDPKVKFDVRGGSLPKFLEDFVDHEVTDDEKYQSCGFSKKLSGE</sequence>
<name>A0AAW2ZF96_9EUKA</name>
<dbReference type="AlphaFoldDB" id="A0AAW2ZF96"/>
<keyword evidence="3" id="KW-1185">Reference proteome</keyword>
<dbReference type="EMBL" id="JAOPGA020001336">
    <property type="protein sequence ID" value="KAL0487386.1"/>
    <property type="molecule type" value="Genomic_DNA"/>
</dbReference>
<evidence type="ECO:0000313" key="2">
    <source>
        <dbReference type="EMBL" id="KAL0487386.1"/>
    </source>
</evidence>
<dbReference type="GO" id="GO:0070300">
    <property type="term" value="F:phosphatidic acid binding"/>
    <property type="evidence" value="ECO:0007669"/>
    <property type="project" value="TreeGrafter"/>
</dbReference>
<dbReference type="Gene3D" id="3.40.50.300">
    <property type="entry name" value="P-loop containing nucleotide triphosphate hydrolases"/>
    <property type="match status" value="1"/>
</dbReference>
<dbReference type="InterPro" id="IPR038727">
    <property type="entry name" value="NadR/Ttd14_AAA_dom"/>
</dbReference>
<reference evidence="2 3" key="1">
    <citation type="submission" date="2024-03" db="EMBL/GenBank/DDBJ databases">
        <title>The Acrasis kona genome and developmental transcriptomes reveal deep origins of eukaryotic multicellular pathways.</title>
        <authorList>
            <person name="Sheikh S."/>
            <person name="Fu C.-J."/>
            <person name="Brown M.W."/>
            <person name="Baldauf S.L."/>
        </authorList>
    </citation>
    <scope>NUCLEOTIDE SEQUENCE [LARGE SCALE GENOMIC DNA]</scope>
    <source>
        <strain evidence="2 3">ATCC MYA-3509</strain>
    </source>
</reference>
<dbReference type="Gene3D" id="2.40.320.10">
    <property type="entry name" value="Hypothetical Protein Pfu-838710-001"/>
    <property type="match status" value="1"/>
</dbReference>
<organism evidence="2 3">
    <name type="scientific">Acrasis kona</name>
    <dbReference type="NCBI Taxonomy" id="1008807"/>
    <lineage>
        <taxon>Eukaryota</taxon>
        <taxon>Discoba</taxon>
        <taxon>Heterolobosea</taxon>
        <taxon>Tetramitia</taxon>
        <taxon>Eutetramitia</taxon>
        <taxon>Acrasidae</taxon>
        <taxon>Acrasis</taxon>
    </lineage>
</organism>
<dbReference type="GO" id="GO:0035091">
    <property type="term" value="F:phosphatidylinositol binding"/>
    <property type="evidence" value="ECO:0007669"/>
    <property type="project" value="TreeGrafter"/>
</dbReference>
<feature type="domain" description="NadR/Ttd14 AAA" evidence="1">
    <location>
        <begin position="72"/>
        <end position="256"/>
    </location>
</feature>
<evidence type="ECO:0000313" key="3">
    <source>
        <dbReference type="Proteomes" id="UP001431209"/>
    </source>
</evidence>